<feature type="transmembrane region" description="Helical" evidence="1">
    <location>
        <begin position="59"/>
        <end position="80"/>
    </location>
</feature>
<dbReference type="InParanoid" id="A0A212FKB2"/>
<keyword evidence="1" id="KW-0812">Transmembrane</keyword>
<feature type="transmembrane region" description="Helical" evidence="1">
    <location>
        <begin position="123"/>
        <end position="151"/>
    </location>
</feature>
<sequence length="170" mass="19433">MLIRIAPKTFLCRYPLSTGAIYSATVLICVSVVCILALITQVILMNNDNCSSRFVWRNAYSFSITGVIYTVVMLVMHIWLIWGVKEKKASVILSWFVITAMWLSQTFFLLIILICIYSTDVNFVAWVLSFILGLIAIGILTYFVLVVYGFWLELKTEERNRNLAAQNNDL</sequence>
<dbReference type="eggNOG" id="ENOG502TC6F">
    <property type="taxonomic scope" value="Eukaryota"/>
</dbReference>
<dbReference type="Proteomes" id="UP000007151">
    <property type="component" value="Unassembled WGS sequence"/>
</dbReference>
<feature type="transmembrane region" description="Helical" evidence="1">
    <location>
        <begin position="92"/>
        <end position="117"/>
    </location>
</feature>
<feature type="transmembrane region" description="Helical" evidence="1">
    <location>
        <begin position="20"/>
        <end position="39"/>
    </location>
</feature>
<evidence type="ECO:0000313" key="2">
    <source>
        <dbReference type="EMBL" id="OWR54178.1"/>
    </source>
</evidence>
<keyword evidence="1" id="KW-1133">Transmembrane helix</keyword>
<name>A0A212FKB2_DANPL</name>
<dbReference type="EMBL" id="AGBW02008082">
    <property type="protein sequence ID" value="OWR54178.1"/>
    <property type="molecule type" value="Genomic_DNA"/>
</dbReference>
<comment type="caution">
    <text evidence="2">The sequence shown here is derived from an EMBL/GenBank/DDBJ whole genome shotgun (WGS) entry which is preliminary data.</text>
</comment>
<dbReference type="AlphaFoldDB" id="A0A212FKB2"/>
<keyword evidence="3" id="KW-1185">Reference proteome</keyword>
<protein>
    <submittedName>
        <fullName evidence="2">Uncharacterized protein</fullName>
    </submittedName>
</protein>
<evidence type="ECO:0000313" key="3">
    <source>
        <dbReference type="Proteomes" id="UP000007151"/>
    </source>
</evidence>
<organism evidence="2 3">
    <name type="scientific">Danaus plexippus plexippus</name>
    <dbReference type="NCBI Taxonomy" id="278856"/>
    <lineage>
        <taxon>Eukaryota</taxon>
        <taxon>Metazoa</taxon>
        <taxon>Ecdysozoa</taxon>
        <taxon>Arthropoda</taxon>
        <taxon>Hexapoda</taxon>
        <taxon>Insecta</taxon>
        <taxon>Pterygota</taxon>
        <taxon>Neoptera</taxon>
        <taxon>Endopterygota</taxon>
        <taxon>Lepidoptera</taxon>
        <taxon>Glossata</taxon>
        <taxon>Ditrysia</taxon>
        <taxon>Papilionoidea</taxon>
        <taxon>Nymphalidae</taxon>
        <taxon>Danainae</taxon>
        <taxon>Danaini</taxon>
        <taxon>Danaina</taxon>
        <taxon>Danaus</taxon>
        <taxon>Danaus</taxon>
    </lineage>
</organism>
<dbReference type="KEGG" id="dpl:KGM_200227"/>
<accession>A0A212FKB2</accession>
<gene>
    <name evidence="2" type="ORF">KGM_200227</name>
</gene>
<keyword evidence="1" id="KW-0472">Membrane</keyword>
<reference evidence="2 3" key="1">
    <citation type="journal article" date="2011" name="Cell">
        <title>The monarch butterfly genome yields insights into long-distance migration.</title>
        <authorList>
            <person name="Zhan S."/>
            <person name="Merlin C."/>
            <person name="Boore J.L."/>
            <person name="Reppert S.M."/>
        </authorList>
    </citation>
    <scope>NUCLEOTIDE SEQUENCE [LARGE SCALE GENOMIC DNA]</scope>
    <source>
        <strain evidence="2">F-2</strain>
    </source>
</reference>
<proteinExistence type="predicted"/>
<evidence type="ECO:0000256" key="1">
    <source>
        <dbReference type="SAM" id="Phobius"/>
    </source>
</evidence>